<keyword evidence="4" id="KW-0963">Cytoplasm</keyword>
<proteinExistence type="inferred from homology"/>
<evidence type="ECO:0000256" key="1">
    <source>
        <dbReference type="ARBA" id="ARBA00007177"/>
    </source>
</evidence>
<comment type="subunit">
    <text evidence="4">UreD, UreF and UreG form a complex that acts as a GTP-hydrolysis-dependent molecular chaperone, activating the urease apoprotein by helping to assemble the nickel containing metallocenter of UreC. The UreE protein probably delivers the nickel.</text>
</comment>
<reference evidence="5" key="1">
    <citation type="submission" date="2024-06" db="EMBL/GenBank/DDBJ databases">
        <authorList>
            <person name="Coelho C."/>
            <person name="Bento M."/>
            <person name="Garcia E."/>
            <person name="Camelo A."/>
            <person name="Brandao I."/>
            <person name="Espirito Santo C."/>
            <person name="Trovao J."/>
            <person name="Verissimo A."/>
            <person name="Costa J."/>
            <person name="Tiago I."/>
        </authorList>
    </citation>
    <scope>NUCLEOTIDE SEQUENCE</scope>
    <source>
        <strain evidence="5">KWT182</strain>
    </source>
</reference>
<dbReference type="PANTHER" id="PTHR33643">
    <property type="entry name" value="UREASE ACCESSORY PROTEIN D"/>
    <property type="match status" value="1"/>
</dbReference>
<dbReference type="EMBL" id="CP157947">
    <property type="protein sequence ID" value="XBS68750.1"/>
    <property type="molecule type" value="Genomic_DNA"/>
</dbReference>
<dbReference type="AlphaFoldDB" id="A0AAU7Q6G0"/>
<comment type="similarity">
    <text evidence="1 4">Belongs to the UreD family.</text>
</comment>
<keyword evidence="2 4" id="KW-0996">Nickel insertion</keyword>
<dbReference type="Pfam" id="PF01774">
    <property type="entry name" value="UreD"/>
    <property type="match status" value="1"/>
</dbReference>
<comment type="subcellular location">
    <subcellularLocation>
        <location evidence="4">Cytoplasm</location>
    </subcellularLocation>
</comment>
<gene>
    <name evidence="4" type="primary">ureD</name>
    <name evidence="5" type="ORF">ABK905_19450</name>
</gene>
<dbReference type="InterPro" id="IPR002669">
    <property type="entry name" value="UreD"/>
</dbReference>
<organism evidence="5">
    <name type="scientific">Acerihabitans sp. KWT182</name>
    <dbReference type="NCBI Taxonomy" id="3157919"/>
    <lineage>
        <taxon>Bacteria</taxon>
        <taxon>Pseudomonadati</taxon>
        <taxon>Pseudomonadota</taxon>
        <taxon>Gammaproteobacteria</taxon>
        <taxon>Enterobacterales</taxon>
        <taxon>Pectobacteriaceae</taxon>
        <taxon>Acerihabitans</taxon>
    </lineage>
</organism>
<dbReference type="GO" id="GO:0016151">
    <property type="term" value="F:nickel cation binding"/>
    <property type="evidence" value="ECO:0007669"/>
    <property type="project" value="UniProtKB-UniRule"/>
</dbReference>
<sequence length="292" mass="31917">MDEKKVGMHPGAAYDDLLANQATVSDTAGWLGRLDLTFALRGRRTAMVRCVHTGPFTVQRAFYPEEDHPHVYLLHPPGGVVGGDRLELSVRLESGSHALLTMPGATKFYRSAGAEARLTQKFSLAEDSVLEWLPQGTIVFPAANVAMHSEFTLLPGARLLGFETFCLGRPVMGESFDQGRFQSVLRIHCPDSAGLHERLGVTGGRLEKLAGYPLMGAFFAAPADGRMLEKVRGLLARADLPAAGATLVDQLLLVRLLEHDNQRLQGILHNVWALLRPEIVGRQAVPPRIWST</sequence>
<comment type="function">
    <text evidence="4">Required for maturation of urease via the functional incorporation of the urease nickel metallocenter.</text>
</comment>
<keyword evidence="3 4" id="KW-0143">Chaperone</keyword>
<dbReference type="HAMAP" id="MF_01384">
    <property type="entry name" value="UreD"/>
    <property type="match status" value="1"/>
</dbReference>
<dbReference type="GO" id="GO:0005737">
    <property type="term" value="C:cytoplasm"/>
    <property type="evidence" value="ECO:0007669"/>
    <property type="project" value="UniProtKB-SubCell"/>
</dbReference>
<evidence type="ECO:0000313" key="5">
    <source>
        <dbReference type="EMBL" id="XBS68750.1"/>
    </source>
</evidence>
<dbReference type="PANTHER" id="PTHR33643:SF1">
    <property type="entry name" value="UREASE ACCESSORY PROTEIN D"/>
    <property type="match status" value="1"/>
</dbReference>
<evidence type="ECO:0000256" key="4">
    <source>
        <dbReference type="HAMAP-Rule" id="MF_01384"/>
    </source>
</evidence>
<evidence type="ECO:0000256" key="3">
    <source>
        <dbReference type="ARBA" id="ARBA00023186"/>
    </source>
</evidence>
<protein>
    <recommendedName>
        <fullName evidence="4">Urease accessory protein UreD</fullName>
    </recommendedName>
</protein>
<name>A0AAU7Q6G0_9GAMM</name>
<accession>A0AAU7Q6G0</accession>
<evidence type="ECO:0000256" key="2">
    <source>
        <dbReference type="ARBA" id="ARBA00022988"/>
    </source>
</evidence>